<dbReference type="Proteomes" id="UP000037069">
    <property type="component" value="Unassembled WGS sequence"/>
</dbReference>
<keyword evidence="3" id="KW-1185">Reference proteome</keyword>
<feature type="non-terminal residue" evidence="2">
    <location>
        <position position="255"/>
    </location>
</feature>
<protein>
    <submittedName>
        <fullName evidence="2">Uncharacterized protein</fullName>
    </submittedName>
</protein>
<accession>A0A0L0C5I2</accession>
<proteinExistence type="predicted"/>
<organism evidence="2 3">
    <name type="scientific">Lucilia cuprina</name>
    <name type="common">Green bottle fly</name>
    <name type="synonym">Australian sheep blowfly</name>
    <dbReference type="NCBI Taxonomy" id="7375"/>
    <lineage>
        <taxon>Eukaryota</taxon>
        <taxon>Metazoa</taxon>
        <taxon>Ecdysozoa</taxon>
        <taxon>Arthropoda</taxon>
        <taxon>Hexapoda</taxon>
        <taxon>Insecta</taxon>
        <taxon>Pterygota</taxon>
        <taxon>Neoptera</taxon>
        <taxon>Endopterygota</taxon>
        <taxon>Diptera</taxon>
        <taxon>Brachycera</taxon>
        <taxon>Muscomorpha</taxon>
        <taxon>Oestroidea</taxon>
        <taxon>Calliphoridae</taxon>
        <taxon>Luciliinae</taxon>
        <taxon>Lucilia</taxon>
    </lineage>
</organism>
<dbReference type="AlphaFoldDB" id="A0A0L0C5I2"/>
<dbReference type="EMBL" id="JRES01000890">
    <property type="protein sequence ID" value="KNC27496.1"/>
    <property type="molecule type" value="Genomic_DNA"/>
</dbReference>
<evidence type="ECO:0000313" key="3">
    <source>
        <dbReference type="Proteomes" id="UP000037069"/>
    </source>
</evidence>
<name>A0A0L0C5I2_LUCCU</name>
<comment type="caution">
    <text evidence="2">The sequence shown here is derived from an EMBL/GenBank/DDBJ whole genome shotgun (WGS) entry which is preliminary data.</text>
</comment>
<reference evidence="2 3" key="1">
    <citation type="journal article" date="2015" name="Nat. Commun.">
        <title>Lucilia cuprina genome unlocks parasitic fly biology to underpin future interventions.</title>
        <authorList>
            <person name="Anstead C.A."/>
            <person name="Korhonen P.K."/>
            <person name="Young N.D."/>
            <person name="Hall R.S."/>
            <person name="Jex A.R."/>
            <person name="Murali S.C."/>
            <person name="Hughes D.S."/>
            <person name="Lee S.F."/>
            <person name="Perry T."/>
            <person name="Stroehlein A.J."/>
            <person name="Ansell B.R."/>
            <person name="Breugelmans B."/>
            <person name="Hofmann A."/>
            <person name="Qu J."/>
            <person name="Dugan S."/>
            <person name="Lee S.L."/>
            <person name="Chao H."/>
            <person name="Dinh H."/>
            <person name="Han Y."/>
            <person name="Doddapaneni H.V."/>
            <person name="Worley K.C."/>
            <person name="Muzny D.M."/>
            <person name="Ioannidis P."/>
            <person name="Waterhouse R.M."/>
            <person name="Zdobnov E.M."/>
            <person name="James P.J."/>
            <person name="Bagnall N.H."/>
            <person name="Kotze A.C."/>
            <person name="Gibbs R.A."/>
            <person name="Richards S."/>
            <person name="Batterham P."/>
            <person name="Gasser R.B."/>
        </authorList>
    </citation>
    <scope>NUCLEOTIDE SEQUENCE [LARGE SCALE GENOMIC DNA]</scope>
    <source>
        <strain evidence="2 3">LS</strain>
        <tissue evidence="2">Full body</tissue>
    </source>
</reference>
<evidence type="ECO:0000313" key="2">
    <source>
        <dbReference type="EMBL" id="KNC27496.1"/>
    </source>
</evidence>
<gene>
    <name evidence="2" type="ORF">FF38_12330</name>
</gene>
<evidence type="ECO:0000256" key="1">
    <source>
        <dbReference type="SAM" id="MobiDB-lite"/>
    </source>
</evidence>
<feature type="compositionally biased region" description="Polar residues" evidence="1">
    <location>
        <begin position="143"/>
        <end position="162"/>
    </location>
</feature>
<sequence length="255" mass="27573">MNENNSKSNEGQIRDLSNTIISNRASTSANLPTETGLPMNSANSSAISVEITPEVRDLVVDEALSVQKTLQEQIRSMVQGEMQEVRKSIGDLMKVVGDLSKIAARNNQTTEPTNVGNDNVSGARVTELYHINPPSVELNAMPGTSQVQTGQACSENSQNRTPLSIPALPTRTAYSNFVPRENGNTNQIPQTTGIQFNANFGENLGGNLPFNGNFGSNQATTGYSFGNNNVPNTSSIPNVAAHKELPKMWIRIDKW</sequence>
<feature type="region of interest" description="Disordered" evidence="1">
    <location>
        <begin position="18"/>
        <end position="41"/>
    </location>
</feature>
<feature type="region of interest" description="Disordered" evidence="1">
    <location>
        <begin position="143"/>
        <end position="165"/>
    </location>
</feature>